<dbReference type="PANTHER" id="PTHR38730">
    <property type="entry name" value="SLL7028 PROTEIN"/>
    <property type="match status" value="1"/>
</dbReference>
<reference evidence="2 3" key="1">
    <citation type="submission" date="2019-06" db="EMBL/GenBank/DDBJ databases">
        <title>Metagenome assembled Genome of Spiribacter salinus SL48-SHIP from the microbial mat of Salt Lake 48 (Novosibirsk region, Russia).</title>
        <authorList>
            <person name="Shipova A."/>
            <person name="Rozanov A.S."/>
            <person name="Bryanskaya A.V."/>
            <person name="Peltek S.E."/>
        </authorList>
    </citation>
    <scope>NUCLEOTIDE SEQUENCE [LARGE SCALE GENOMIC DNA]</scope>
    <source>
        <strain evidence="2">SL48-SHIP-2</strain>
    </source>
</reference>
<comment type="caution">
    <text evidence="2">The sequence shown here is derived from an EMBL/GenBank/DDBJ whole genome shotgun (WGS) entry which is preliminary data.</text>
</comment>
<feature type="non-terminal residue" evidence="2">
    <location>
        <position position="156"/>
    </location>
</feature>
<dbReference type="AlphaFoldDB" id="A0A540VR34"/>
<evidence type="ECO:0000313" key="2">
    <source>
        <dbReference type="EMBL" id="TQE99198.1"/>
    </source>
</evidence>
<feature type="domain" description="Putative metallopeptidase" evidence="1">
    <location>
        <begin position="7"/>
        <end position="152"/>
    </location>
</feature>
<dbReference type="PANTHER" id="PTHR38730:SF1">
    <property type="entry name" value="SLL7028 PROTEIN"/>
    <property type="match status" value="1"/>
</dbReference>
<dbReference type="EMBL" id="VIFK01000084">
    <property type="protein sequence ID" value="TQE99198.1"/>
    <property type="molecule type" value="Genomic_DNA"/>
</dbReference>
<proteinExistence type="predicted"/>
<evidence type="ECO:0000313" key="3">
    <source>
        <dbReference type="Proteomes" id="UP000315400"/>
    </source>
</evidence>
<dbReference type="InterPro" id="IPR025154">
    <property type="entry name" value="Put_metallopeptidase_dom"/>
</dbReference>
<protein>
    <recommendedName>
        <fullName evidence="1">Putative metallopeptidase domain-containing protein</fullName>
    </recommendedName>
</protein>
<organism evidence="2 3">
    <name type="scientific">Spiribacter salinus</name>
    <dbReference type="NCBI Taxonomy" id="1335746"/>
    <lineage>
        <taxon>Bacteria</taxon>
        <taxon>Pseudomonadati</taxon>
        <taxon>Pseudomonadota</taxon>
        <taxon>Gammaproteobacteria</taxon>
        <taxon>Chromatiales</taxon>
        <taxon>Ectothiorhodospiraceae</taxon>
        <taxon>Spiribacter</taxon>
    </lineage>
</organism>
<gene>
    <name evidence="2" type="ORF">FKY71_09905</name>
</gene>
<dbReference type="Pfam" id="PF13203">
    <property type="entry name" value="DUF2201_N"/>
    <property type="match status" value="1"/>
</dbReference>
<name>A0A540VR34_9GAMM</name>
<evidence type="ECO:0000259" key="1">
    <source>
        <dbReference type="Pfam" id="PF13203"/>
    </source>
</evidence>
<accession>A0A540VR34</accession>
<sequence>MTQSHCENVRRAISKLILEHPFYAAMTLMTPVIPDDSVPTAGTDGDKIYYNPEFMNSLPKEAVMFVLAHEVEHIVRLHCLRVESRDRMKWNMAADHGINLDLMAAGLKGPVNDNGEFMGLADQQYAGMAAEKVYNLMPEQEQQDGGGEGEEGQSGE</sequence>
<dbReference type="Proteomes" id="UP000315400">
    <property type="component" value="Unassembled WGS sequence"/>
</dbReference>